<organism evidence="9 10">
    <name type="scientific">Amanita muscaria (strain Koide BX008)</name>
    <dbReference type="NCBI Taxonomy" id="946122"/>
    <lineage>
        <taxon>Eukaryota</taxon>
        <taxon>Fungi</taxon>
        <taxon>Dikarya</taxon>
        <taxon>Basidiomycota</taxon>
        <taxon>Agaricomycotina</taxon>
        <taxon>Agaricomycetes</taxon>
        <taxon>Agaricomycetidae</taxon>
        <taxon>Agaricales</taxon>
        <taxon>Pluteineae</taxon>
        <taxon>Amanitaceae</taxon>
        <taxon>Amanita</taxon>
    </lineage>
</organism>
<dbReference type="InterPro" id="IPR036412">
    <property type="entry name" value="HAD-like_sf"/>
</dbReference>
<evidence type="ECO:0000313" key="9">
    <source>
        <dbReference type="EMBL" id="KIL66652.1"/>
    </source>
</evidence>
<evidence type="ECO:0000256" key="8">
    <source>
        <dbReference type="PIRSR" id="PIRSR000915-3"/>
    </source>
</evidence>
<evidence type="ECO:0000256" key="2">
    <source>
        <dbReference type="ARBA" id="ARBA00050247"/>
    </source>
</evidence>
<dbReference type="Proteomes" id="UP000054549">
    <property type="component" value="Unassembled WGS sequence"/>
</dbReference>
<dbReference type="AlphaFoldDB" id="A0A0C2WXW8"/>
<dbReference type="EMBL" id="KN818235">
    <property type="protein sequence ID" value="KIL66652.1"/>
    <property type="molecule type" value="Genomic_DNA"/>
</dbReference>
<sequence length="302" mass="32742">MAVRLTTAQDFSTLIDKYDTWMFDCDGVIWRGDHMIEGVIDVLRMLRGRNKKIVFVTNNASKSRKSYKTKFDQLGVPVSVDEIYGSAYAAAVYLSSVLKLPKSKKAYVVGMQGLEEELAEEGISYIGGTDPADNTLIPFSLADFTPDPDVAAVVCGLDTSINYTKLSKAFQHLLKNEGCHFVATNGDSTFPSAHGLLPGAGAIWAPLQSATGRDPVCTGKPSTIMLDCIKAKIDYDPKRTIIVGDRLDTDILFGQRGGLSTLLVLTGITSEAEIYGPNPSRIIPDFVARSLGDLRVLLGQPN</sequence>
<dbReference type="PIRSF" id="PIRSF000915">
    <property type="entry name" value="PGP-type_phosphatase"/>
    <property type="match status" value="1"/>
</dbReference>
<keyword evidence="8" id="KW-0479">Metal-binding</keyword>
<name>A0A0C2WXW8_AMAMK</name>
<dbReference type="Pfam" id="PF13242">
    <property type="entry name" value="Hydrolase_like"/>
    <property type="match status" value="1"/>
</dbReference>
<dbReference type="InterPro" id="IPR006357">
    <property type="entry name" value="HAD-SF_hydro_IIA"/>
</dbReference>
<evidence type="ECO:0000256" key="7">
    <source>
        <dbReference type="PIRSR" id="PIRSR000915-2"/>
    </source>
</evidence>
<feature type="binding site" evidence="8">
    <location>
        <position position="26"/>
    </location>
    <ligand>
        <name>Mg(2+)</name>
        <dbReference type="ChEBI" id="CHEBI:18420"/>
    </ligand>
</feature>
<evidence type="ECO:0000256" key="1">
    <source>
        <dbReference type="ARBA" id="ARBA00022801"/>
    </source>
</evidence>
<dbReference type="SUPFAM" id="SSF56784">
    <property type="entry name" value="HAD-like"/>
    <property type="match status" value="1"/>
</dbReference>
<dbReference type="Gene3D" id="3.40.50.1000">
    <property type="entry name" value="HAD superfamily/HAD-like"/>
    <property type="match status" value="2"/>
</dbReference>
<evidence type="ECO:0000256" key="3">
    <source>
        <dbReference type="ARBA" id="ARBA00066659"/>
    </source>
</evidence>
<feature type="binding site" evidence="8">
    <location>
        <position position="24"/>
    </location>
    <ligand>
        <name>Mg(2+)</name>
        <dbReference type="ChEBI" id="CHEBI:18420"/>
    </ligand>
</feature>
<comment type="cofactor">
    <cofactor evidence="8">
        <name>Mg(2+)</name>
        <dbReference type="ChEBI" id="CHEBI:18420"/>
    </cofactor>
    <text evidence="8">Divalent metal ions. Mg(2+) is the most effective.</text>
</comment>
<evidence type="ECO:0000256" key="5">
    <source>
        <dbReference type="PIRNR" id="PIRNR000915"/>
    </source>
</evidence>
<dbReference type="GO" id="GO:0046872">
    <property type="term" value="F:metal ion binding"/>
    <property type="evidence" value="ECO:0007669"/>
    <property type="project" value="UniProtKB-KW"/>
</dbReference>
<evidence type="ECO:0000256" key="4">
    <source>
        <dbReference type="ARBA" id="ARBA00069197"/>
    </source>
</evidence>
<dbReference type="OrthoDB" id="413953at2759"/>
<dbReference type="PANTHER" id="PTHR19288:SF46">
    <property type="entry name" value="HALOACID DEHALOGENASE-LIKE HYDROLASE DOMAIN-CONTAINING PROTEIN 2"/>
    <property type="match status" value="1"/>
</dbReference>
<gene>
    <name evidence="9" type="ORF">M378DRAFT_372161</name>
</gene>
<dbReference type="EC" id="3.1.3.41" evidence="3 5"/>
<protein>
    <recommendedName>
        <fullName evidence="4 5">4-nitrophenylphosphatase</fullName>
        <shortName evidence="5">PNPPase</shortName>
        <ecNumber evidence="3 5">3.1.3.41</ecNumber>
    </recommendedName>
</protein>
<dbReference type="NCBIfam" id="TIGR01460">
    <property type="entry name" value="HAD-SF-IIA"/>
    <property type="match status" value="1"/>
</dbReference>
<feature type="active site" description="Proton donor" evidence="6">
    <location>
        <position position="26"/>
    </location>
</feature>
<keyword evidence="1 5" id="KW-0378">Hydrolase</keyword>
<feature type="binding site" evidence="7">
    <location>
        <position position="220"/>
    </location>
    <ligand>
        <name>substrate</name>
    </ligand>
</feature>
<dbReference type="GO" id="GO:0005737">
    <property type="term" value="C:cytoplasm"/>
    <property type="evidence" value="ECO:0007669"/>
    <property type="project" value="TreeGrafter"/>
</dbReference>
<dbReference type="InterPro" id="IPR023214">
    <property type="entry name" value="HAD_sf"/>
</dbReference>
<keyword evidence="10" id="KW-1185">Reference proteome</keyword>
<evidence type="ECO:0000256" key="6">
    <source>
        <dbReference type="PIRSR" id="PIRSR000915-1"/>
    </source>
</evidence>
<proteinExistence type="predicted"/>
<dbReference type="NCBIfam" id="TIGR01452">
    <property type="entry name" value="PGP_euk"/>
    <property type="match status" value="1"/>
</dbReference>
<accession>A0A0C2WXW8</accession>
<feature type="binding site" evidence="8">
    <location>
        <position position="245"/>
    </location>
    <ligand>
        <name>Mg(2+)</name>
        <dbReference type="ChEBI" id="CHEBI:18420"/>
    </ligand>
</feature>
<dbReference type="GO" id="GO:0008967">
    <property type="term" value="F:phosphoglycolate phosphatase activity"/>
    <property type="evidence" value="ECO:0007669"/>
    <property type="project" value="TreeGrafter"/>
</dbReference>
<dbReference type="STRING" id="946122.A0A0C2WXW8"/>
<dbReference type="Pfam" id="PF13344">
    <property type="entry name" value="Hydrolase_6"/>
    <property type="match status" value="1"/>
</dbReference>
<dbReference type="GO" id="GO:0004035">
    <property type="term" value="F:alkaline phosphatase activity"/>
    <property type="evidence" value="ECO:0007669"/>
    <property type="project" value="TreeGrafter"/>
</dbReference>
<evidence type="ECO:0000313" key="10">
    <source>
        <dbReference type="Proteomes" id="UP000054549"/>
    </source>
</evidence>
<dbReference type="HOGENOM" id="CLU_043473_0_0_1"/>
<dbReference type="PANTHER" id="PTHR19288">
    <property type="entry name" value="4-NITROPHENYLPHOSPHATASE-RELATED"/>
    <property type="match status" value="1"/>
</dbReference>
<comment type="catalytic activity">
    <reaction evidence="2 5">
        <text>4-nitrophenyl phosphate + H2O = 4-nitrophenol + phosphate + H(+)</text>
        <dbReference type="Rhea" id="RHEA:21664"/>
        <dbReference type="ChEBI" id="CHEBI:15377"/>
        <dbReference type="ChEBI" id="CHEBI:15378"/>
        <dbReference type="ChEBI" id="CHEBI:43474"/>
        <dbReference type="ChEBI" id="CHEBI:57917"/>
        <dbReference type="ChEBI" id="CHEBI:61146"/>
        <dbReference type="EC" id="3.1.3.41"/>
    </reaction>
</comment>
<dbReference type="FunFam" id="3.40.50.1000:FF:000039">
    <property type="entry name" value="Phosphoglycolate phosphatase"/>
    <property type="match status" value="1"/>
</dbReference>
<dbReference type="InterPro" id="IPR006349">
    <property type="entry name" value="PGP_euk"/>
</dbReference>
<dbReference type="InParanoid" id="A0A0C2WXW8"/>
<feature type="active site" description="Nucleophile" evidence="6">
    <location>
        <position position="24"/>
    </location>
</feature>
<reference evidence="9 10" key="1">
    <citation type="submission" date="2014-04" db="EMBL/GenBank/DDBJ databases">
        <title>Evolutionary Origins and Diversification of the Mycorrhizal Mutualists.</title>
        <authorList>
            <consortium name="DOE Joint Genome Institute"/>
            <consortium name="Mycorrhizal Genomics Consortium"/>
            <person name="Kohler A."/>
            <person name="Kuo A."/>
            <person name="Nagy L.G."/>
            <person name="Floudas D."/>
            <person name="Copeland A."/>
            <person name="Barry K.W."/>
            <person name="Cichocki N."/>
            <person name="Veneault-Fourrey C."/>
            <person name="LaButti K."/>
            <person name="Lindquist E.A."/>
            <person name="Lipzen A."/>
            <person name="Lundell T."/>
            <person name="Morin E."/>
            <person name="Murat C."/>
            <person name="Riley R."/>
            <person name="Ohm R."/>
            <person name="Sun H."/>
            <person name="Tunlid A."/>
            <person name="Henrissat B."/>
            <person name="Grigoriev I.V."/>
            <person name="Hibbett D.S."/>
            <person name="Martin F."/>
        </authorList>
    </citation>
    <scope>NUCLEOTIDE SEQUENCE [LARGE SCALE GENOMIC DNA]</scope>
    <source>
        <strain evidence="9 10">Koide BX008</strain>
    </source>
</reference>
<keyword evidence="8" id="KW-0460">Magnesium</keyword>
<dbReference type="FunCoup" id="A0A0C2WXW8">
    <property type="interactions" value="35"/>
</dbReference>